<evidence type="ECO:0000313" key="3">
    <source>
        <dbReference type="Proteomes" id="UP000501747"/>
    </source>
</evidence>
<keyword evidence="1" id="KW-0472">Membrane</keyword>
<keyword evidence="1" id="KW-1133">Transmembrane helix</keyword>
<gene>
    <name evidence="2" type="ORF">G7082_04485</name>
</gene>
<evidence type="ECO:0000256" key="1">
    <source>
        <dbReference type="SAM" id="Phobius"/>
    </source>
</evidence>
<keyword evidence="1" id="KW-0812">Transmembrane</keyword>
<organism evidence="2 3">
    <name type="scientific">Vagococcus hydrophili</name>
    <dbReference type="NCBI Taxonomy" id="2714947"/>
    <lineage>
        <taxon>Bacteria</taxon>
        <taxon>Bacillati</taxon>
        <taxon>Bacillota</taxon>
        <taxon>Bacilli</taxon>
        <taxon>Lactobacillales</taxon>
        <taxon>Enterococcaceae</taxon>
        <taxon>Vagococcus</taxon>
    </lineage>
</organism>
<dbReference type="Proteomes" id="UP000501747">
    <property type="component" value="Chromosome"/>
</dbReference>
<dbReference type="AlphaFoldDB" id="A0A6G8ASE9"/>
<dbReference type="RefSeq" id="WP_166034023.1">
    <property type="nucleotide sequence ID" value="NZ_CP049887.1"/>
</dbReference>
<feature type="transmembrane region" description="Helical" evidence="1">
    <location>
        <begin position="12"/>
        <end position="33"/>
    </location>
</feature>
<proteinExistence type="predicted"/>
<feature type="transmembrane region" description="Helical" evidence="1">
    <location>
        <begin position="39"/>
        <end position="57"/>
    </location>
</feature>
<evidence type="ECO:0000313" key="2">
    <source>
        <dbReference type="EMBL" id="QIL47853.1"/>
    </source>
</evidence>
<keyword evidence="3" id="KW-1185">Reference proteome</keyword>
<accession>A0A6G8ASE9</accession>
<sequence>MDFIKQYKFEVAGLVAGLIMLIVGLVSGTEIVLFKMDGFYFFMFGILFIIGCAGSIISKQKEAKKEQAD</sequence>
<name>A0A6G8ASE9_9ENTE</name>
<dbReference type="KEGG" id="vhy:G7082_04485"/>
<protein>
    <submittedName>
        <fullName evidence="2">Uncharacterized protein</fullName>
    </submittedName>
</protein>
<dbReference type="EMBL" id="CP049887">
    <property type="protein sequence ID" value="QIL47853.1"/>
    <property type="molecule type" value="Genomic_DNA"/>
</dbReference>
<reference evidence="2 3" key="1">
    <citation type="submission" date="2020-03" db="EMBL/GenBank/DDBJ databases">
        <title>Vagococcus sp. nov., isolated from beetles.</title>
        <authorList>
            <person name="Hyun D.-W."/>
            <person name="Bae J.-W."/>
        </authorList>
    </citation>
    <scope>NUCLEOTIDE SEQUENCE [LARGE SCALE GENOMIC DNA]</scope>
    <source>
        <strain evidence="2 3">HDW17B</strain>
    </source>
</reference>